<sequence>MRYYVMPSNDIRDNLATEEYLMDTADVSEPLLLLDEIKMLMKKLI</sequence>
<accession>A0A091CDK3</accession>
<keyword evidence="2" id="KW-1185">Reference proteome</keyword>
<protein>
    <submittedName>
        <fullName evidence="1">Uncharacterized protein</fullName>
    </submittedName>
</protein>
<comment type="caution">
    <text evidence="1">The sequence shown here is derived from an EMBL/GenBank/DDBJ whole genome shotgun (WGS) entry which is preliminary data.</text>
</comment>
<dbReference type="Proteomes" id="UP000029381">
    <property type="component" value="Unassembled WGS sequence"/>
</dbReference>
<organism evidence="1 2">
    <name type="scientific">Tetragenococcus muriaticus 3MR10-3</name>
    <dbReference type="NCBI Taxonomy" id="1302648"/>
    <lineage>
        <taxon>Bacteria</taxon>
        <taxon>Bacillati</taxon>
        <taxon>Bacillota</taxon>
        <taxon>Bacilli</taxon>
        <taxon>Lactobacillales</taxon>
        <taxon>Enterococcaceae</taxon>
        <taxon>Tetragenococcus</taxon>
    </lineage>
</organism>
<dbReference type="EMBL" id="JPVT01000057">
    <property type="protein sequence ID" value="KFN92223.1"/>
    <property type="molecule type" value="Genomic_DNA"/>
</dbReference>
<name>A0A091CDK3_9ENTE</name>
<evidence type="ECO:0000313" key="1">
    <source>
        <dbReference type="EMBL" id="KFN92223.1"/>
    </source>
</evidence>
<dbReference type="AlphaFoldDB" id="A0A091CDK3"/>
<evidence type="ECO:0000313" key="2">
    <source>
        <dbReference type="Proteomes" id="UP000029381"/>
    </source>
</evidence>
<proteinExistence type="predicted"/>
<dbReference type="PATRIC" id="fig|1302648.3.peg.547"/>
<gene>
    <name evidence="1" type="ORF">TMU3MR103_0561</name>
</gene>
<reference evidence="1 2" key="1">
    <citation type="submission" date="2014-08" db="EMBL/GenBank/DDBJ databases">
        <title>Genome sequence of Tetragenococcus muriaticus.</title>
        <authorList>
            <person name="Chuea-nongthon C."/>
            <person name="Rodtong S."/>
            <person name="Yongsawatdigul J."/>
            <person name="Steele J.L."/>
            <person name="Liu X.-y."/>
            <person name="Speers J."/>
            <person name="Glasner J.D."/>
            <person name="Neeno-Eckwall E.C."/>
        </authorList>
    </citation>
    <scope>NUCLEOTIDE SEQUENCE [LARGE SCALE GENOMIC DNA]</scope>
    <source>
        <strain evidence="1 2">3MR10-3</strain>
    </source>
</reference>